<feature type="binding site" evidence="7">
    <location>
        <position position="359"/>
    </location>
    <ligand>
        <name>substrate</name>
    </ligand>
</feature>
<evidence type="ECO:0000259" key="11">
    <source>
        <dbReference type="Pfam" id="PF00266"/>
    </source>
</evidence>
<keyword evidence="4" id="KW-0032">Aminotransferase</keyword>
<dbReference type="SUPFAM" id="SSF53383">
    <property type="entry name" value="PLP-dependent transferases"/>
    <property type="match status" value="1"/>
</dbReference>
<dbReference type="PANTHER" id="PTHR21152:SF40">
    <property type="entry name" value="ALANINE--GLYOXYLATE AMINOTRANSFERASE"/>
    <property type="match status" value="1"/>
</dbReference>
<protein>
    <recommendedName>
        <fullName evidence="3">alanine--glyoxylate transaminase</fullName>
        <ecNumber evidence="3">2.6.1.44</ecNumber>
    </recommendedName>
</protein>
<organism evidence="12 13">
    <name type="scientific">Perkinsus chesapeaki</name>
    <name type="common">Clam parasite</name>
    <name type="synonym">Perkinsus andrewsi</name>
    <dbReference type="NCBI Taxonomy" id="330153"/>
    <lineage>
        <taxon>Eukaryota</taxon>
        <taxon>Sar</taxon>
        <taxon>Alveolata</taxon>
        <taxon>Perkinsozoa</taxon>
        <taxon>Perkinsea</taxon>
        <taxon>Perkinsida</taxon>
        <taxon>Perkinsidae</taxon>
        <taxon>Perkinsus</taxon>
    </lineage>
</organism>
<reference evidence="12 13" key="1">
    <citation type="submission" date="2020-04" db="EMBL/GenBank/DDBJ databases">
        <title>Perkinsus chesapeaki whole genome sequence.</title>
        <authorList>
            <person name="Bogema D.R."/>
        </authorList>
    </citation>
    <scope>NUCLEOTIDE SEQUENCE [LARGE SCALE GENOMIC DNA]</scope>
    <source>
        <strain evidence="12">ATCC PRA-425</strain>
    </source>
</reference>
<comment type="caution">
    <text evidence="12">The sequence shown here is derived from an EMBL/GenBank/DDBJ whole genome shotgun (WGS) entry which is preliminary data.</text>
</comment>
<dbReference type="OrthoDB" id="7403325at2759"/>
<dbReference type="EMBL" id="JAAPAO010000132">
    <property type="protein sequence ID" value="KAF4671641.1"/>
    <property type="molecule type" value="Genomic_DNA"/>
</dbReference>
<dbReference type="Proteomes" id="UP000591131">
    <property type="component" value="Unassembled WGS sequence"/>
</dbReference>
<dbReference type="FunFam" id="3.40.640.10:FF:000027">
    <property type="entry name" value="Serine--pyruvate aminotransferase, mitochondrial"/>
    <property type="match status" value="1"/>
</dbReference>
<evidence type="ECO:0000256" key="4">
    <source>
        <dbReference type="ARBA" id="ARBA00022576"/>
    </source>
</evidence>
<dbReference type="InterPro" id="IPR000192">
    <property type="entry name" value="Aminotrans_V_dom"/>
</dbReference>
<keyword evidence="13" id="KW-1185">Reference proteome</keyword>
<gene>
    <name evidence="12" type="ORF">FOL47_001378</name>
</gene>
<dbReference type="InterPro" id="IPR015422">
    <property type="entry name" value="PyrdxlP-dep_Trfase_small"/>
</dbReference>
<evidence type="ECO:0000313" key="13">
    <source>
        <dbReference type="Proteomes" id="UP000591131"/>
    </source>
</evidence>
<dbReference type="InterPro" id="IPR015421">
    <property type="entry name" value="PyrdxlP-dep_Trfase_major"/>
</dbReference>
<accession>A0A7J6MKW1</accession>
<dbReference type="PANTHER" id="PTHR21152">
    <property type="entry name" value="AMINOTRANSFERASE CLASS V"/>
    <property type="match status" value="1"/>
</dbReference>
<dbReference type="PIRSF" id="PIRSF000524">
    <property type="entry name" value="SPT"/>
    <property type="match status" value="1"/>
</dbReference>
<dbReference type="InterPro" id="IPR020578">
    <property type="entry name" value="Aminotrans_V_PyrdxlP_BS"/>
</dbReference>
<feature type="modified residue" description="N6-(pyridoxal phosphate)lysine" evidence="8">
    <location>
        <position position="207"/>
    </location>
</feature>
<dbReference type="EC" id="2.6.1.44" evidence="3"/>
<dbReference type="Pfam" id="PF00266">
    <property type="entry name" value="Aminotran_5"/>
    <property type="match status" value="1"/>
</dbReference>
<dbReference type="Gene3D" id="3.90.1150.10">
    <property type="entry name" value="Aspartate Aminotransferase, domain 1"/>
    <property type="match status" value="1"/>
</dbReference>
<evidence type="ECO:0000256" key="8">
    <source>
        <dbReference type="PIRSR" id="PIRSR000524-50"/>
    </source>
</evidence>
<evidence type="ECO:0000256" key="7">
    <source>
        <dbReference type="PIRSR" id="PIRSR000524-1"/>
    </source>
</evidence>
<dbReference type="GO" id="GO:0008453">
    <property type="term" value="F:alanine-glyoxylate transaminase activity"/>
    <property type="evidence" value="ECO:0007669"/>
    <property type="project" value="UniProtKB-EC"/>
</dbReference>
<name>A0A7J6MKW1_PERCH</name>
<dbReference type="GO" id="GO:0005777">
    <property type="term" value="C:peroxisome"/>
    <property type="evidence" value="ECO:0007669"/>
    <property type="project" value="TreeGrafter"/>
</dbReference>
<keyword evidence="6 8" id="KW-0663">Pyridoxal phosphate</keyword>
<keyword evidence="5" id="KW-0808">Transferase</keyword>
<evidence type="ECO:0000256" key="1">
    <source>
        <dbReference type="ARBA" id="ARBA00001933"/>
    </source>
</evidence>
<dbReference type="InterPro" id="IPR015424">
    <property type="entry name" value="PyrdxlP-dep_Trfase"/>
</dbReference>
<dbReference type="CDD" id="cd06451">
    <property type="entry name" value="AGAT_like"/>
    <property type="match status" value="1"/>
</dbReference>
<evidence type="ECO:0000256" key="6">
    <source>
        <dbReference type="ARBA" id="ARBA00022898"/>
    </source>
</evidence>
<dbReference type="GO" id="GO:0019265">
    <property type="term" value="P:glycine biosynthetic process, by transamination of glyoxylate"/>
    <property type="evidence" value="ECO:0007669"/>
    <property type="project" value="TreeGrafter"/>
</dbReference>
<evidence type="ECO:0000256" key="3">
    <source>
        <dbReference type="ARBA" id="ARBA00013049"/>
    </source>
</evidence>
<evidence type="ECO:0000256" key="10">
    <source>
        <dbReference type="RuleBase" id="RU004504"/>
    </source>
</evidence>
<dbReference type="AlphaFoldDB" id="A0A7J6MKW1"/>
<evidence type="ECO:0000313" key="12">
    <source>
        <dbReference type="EMBL" id="KAF4671641.1"/>
    </source>
</evidence>
<proteinExistence type="inferred from homology"/>
<dbReference type="Gene3D" id="3.40.640.10">
    <property type="entry name" value="Type I PLP-dependent aspartate aminotransferase-like (Major domain)"/>
    <property type="match status" value="1"/>
</dbReference>
<feature type="domain" description="Aminotransferase class V" evidence="11">
    <location>
        <begin position="43"/>
        <end position="371"/>
    </location>
</feature>
<evidence type="ECO:0000256" key="5">
    <source>
        <dbReference type="ARBA" id="ARBA00022679"/>
    </source>
</evidence>
<evidence type="ECO:0000256" key="9">
    <source>
        <dbReference type="RuleBase" id="RU004075"/>
    </source>
</evidence>
<comment type="cofactor">
    <cofactor evidence="1 8 10">
        <name>pyridoxal 5'-phosphate</name>
        <dbReference type="ChEBI" id="CHEBI:597326"/>
    </cofactor>
</comment>
<dbReference type="PROSITE" id="PS00595">
    <property type="entry name" value="AA_TRANSFER_CLASS_5"/>
    <property type="match status" value="1"/>
</dbReference>
<comment type="similarity">
    <text evidence="2 9">Belongs to the class-V pyridoxal-phosphate-dependent aminotransferase family.</text>
</comment>
<sequence>MVGINNPFLTGEVKPFKGPTRLLLGPGPQNAHPEVHAAMSLPQVGHMDVDFLAIVEDLKKLLRYVWQTNNTFTIPVSGTGSAAWEAAIANLTEVGDTHLICVNGYFGERALDMHSRYGANVQHIRKPYGTVFTLDEIRAGLEEHRPKLMWICHAETSTGTKQPMEGVGKLCREYDCLLLLDTVTSICGVPVYIDDWLVDAAYAGTQKCMGCPPGVAPLTFGERALAKLAARKTPVPNWYLDMTMIRKYIQSSGGAPRVYHHTAPISMIYAMRVALQLVAEEGLENVWARHKSNADYLVAELKKIGLEVMIEDADVRLPSLTTVVVPPGVDGKAVVVYMREKFNIEIGLALGELAGKVWRIGLMGYNSRKEIVQACVGSLAEALEVQGFRNSKM</sequence>
<evidence type="ECO:0000256" key="2">
    <source>
        <dbReference type="ARBA" id="ARBA00009236"/>
    </source>
</evidence>
<dbReference type="InterPro" id="IPR024169">
    <property type="entry name" value="SP_NH2Trfase/AEP_transaminase"/>
</dbReference>
<dbReference type="GO" id="GO:0004760">
    <property type="term" value="F:L-serine-pyruvate transaminase activity"/>
    <property type="evidence" value="ECO:0007669"/>
    <property type="project" value="TreeGrafter"/>
</dbReference>